<evidence type="ECO:0000313" key="2">
    <source>
        <dbReference type="Proteomes" id="UP000186720"/>
    </source>
</evidence>
<comment type="caution">
    <text evidence="1">The sequence shown here is derived from an EMBL/GenBank/DDBJ whole genome shotgun (WGS) entry which is preliminary data.</text>
</comment>
<keyword evidence="2" id="KW-1185">Reference proteome</keyword>
<dbReference type="Proteomes" id="UP000186720">
    <property type="component" value="Unassembled WGS sequence"/>
</dbReference>
<organism evidence="1 2">
    <name type="scientific">Mucilaginibacter polytrichastri</name>
    <dbReference type="NCBI Taxonomy" id="1302689"/>
    <lineage>
        <taxon>Bacteria</taxon>
        <taxon>Pseudomonadati</taxon>
        <taxon>Bacteroidota</taxon>
        <taxon>Sphingobacteriia</taxon>
        <taxon>Sphingobacteriales</taxon>
        <taxon>Sphingobacteriaceae</taxon>
        <taxon>Mucilaginibacter</taxon>
    </lineage>
</organism>
<accession>A0A1Q5ZSG0</accession>
<reference evidence="1 2" key="1">
    <citation type="submission" date="2016-11" db="EMBL/GenBank/DDBJ databases">
        <title>Whole Genome Sequencing of Mucilaginibacter polytrichastri RG4-7(T) isolated from the moss sample.</title>
        <authorList>
            <person name="Li Y."/>
        </authorList>
    </citation>
    <scope>NUCLEOTIDE SEQUENCE [LARGE SCALE GENOMIC DNA]</scope>
    <source>
        <strain evidence="1 2">RG4-7</strain>
    </source>
</reference>
<evidence type="ECO:0000313" key="1">
    <source>
        <dbReference type="EMBL" id="OKS84618.1"/>
    </source>
</evidence>
<sequence length="38" mass="4254">MRQIYVVKHIQNITAIGPGILLATLRATPAEKGKPMWH</sequence>
<gene>
    <name evidence="1" type="ORF">RG47T_0050</name>
</gene>
<protein>
    <submittedName>
        <fullName evidence="1">Uncharacterized protein</fullName>
    </submittedName>
</protein>
<dbReference type="STRING" id="1302689.RG47T_0050"/>
<dbReference type="AlphaFoldDB" id="A0A1Q5ZSG0"/>
<dbReference type="EMBL" id="MPPL01000001">
    <property type="protein sequence ID" value="OKS84618.1"/>
    <property type="molecule type" value="Genomic_DNA"/>
</dbReference>
<proteinExistence type="predicted"/>
<name>A0A1Q5ZSG0_9SPHI</name>